<gene>
    <name evidence="2" type="ORF">Q8A49_04225</name>
</gene>
<evidence type="ECO:0000313" key="2">
    <source>
        <dbReference type="EMBL" id="MEE2049696.1"/>
    </source>
</evidence>
<protein>
    <submittedName>
        <fullName evidence="2">Uncharacterized protein</fullName>
    </submittedName>
</protein>
<keyword evidence="1" id="KW-0472">Membrane</keyword>
<dbReference type="RefSeq" id="WP_330156957.1">
    <property type="nucleotide sequence ID" value="NZ_BAAAJA010000005.1"/>
</dbReference>
<dbReference type="EMBL" id="JAUUCC010000006">
    <property type="protein sequence ID" value="MEE2049696.1"/>
    <property type="molecule type" value="Genomic_DNA"/>
</dbReference>
<reference evidence="2 3" key="1">
    <citation type="submission" date="2023-07" db="EMBL/GenBank/DDBJ databases">
        <authorList>
            <person name="Girao M."/>
            <person name="Carvalho M.F."/>
        </authorList>
    </citation>
    <scope>NUCLEOTIDE SEQUENCE [LARGE SCALE GENOMIC DNA]</scope>
    <source>
        <strain evidence="2 3">66/93</strain>
    </source>
</reference>
<dbReference type="Proteomes" id="UP001348641">
    <property type="component" value="Unassembled WGS sequence"/>
</dbReference>
<sequence length="40" mass="4106">MSVSLVIGIALVVGCLGMVLVASSMFLGRRAGLGEEEPRS</sequence>
<keyword evidence="1" id="KW-0812">Transmembrane</keyword>
<accession>A0ABU7KK98</accession>
<organism evidence="2 3">
    <name type="scientific">Nocardiopsis tropica</name>
    <dbReference type="NCBI Taxonomy" id="109330"/>
    <lineage>
        <taxon>Bacteria</taxon>
        <taxon>Bacillati</taxon>
        <taxon>Actinomycetota</taxon>
        <taxon>Actinomycetes</taxon>
        <taxon>Streptosporangiales</taxon>
        <taxon>Nocardiopsidaceae</taxon>
        <taxon>Nocardiopsis</taxon>
    </lineage>
</organism>
<proteinExistence type="predicted"/>
<evidence type="ECO:0000313" key="3">
    <source>
        <dbReference type="Proteomes" id="UP001348641"/>
    </source>
</evidence>
<comment type="caution">
    <text evidence="2">The sequence shown here is derived from an EMBL/GenBank/DDBJ whole genome shotgun (WGS) entry which is preliminary data.</text>
</comment>
<feature type="transmembrane region" description="Helical" evidence="1">
    <location>
        <begin position="6"/>
        <end position="27"/>
    </location>
</feature>
<evidence type="ECO:0000256" key="1">
    <source>
        <dbReference type="SAM" id="Phobius"/>
    </source>
</evidence>
<keyword evidence="1" id="KW-1133">Transmembrane helix</keyword>
<name>A0ABU7KK98_9ACTN</name>